<feature type="compositionally biased region" description="Low complexity" evidence="1">
    <location>
        <begin position="123"/>
        <end position="132"/>
    </location>
</feature>
<gene>
    <name evidence="2" type="ORF">F2Q68_00023436</name>
</gene>
<name>A0A8S9FW82_BRACR</name>
<evidence type="ECO:0000313" key="2">
    <source>
        <dbReference type="EMBL" id="KAF2537913.1"/>
    </source>
</evidence>
<comment type="caution">
    <text evidence="2">The sequence shown here is derived from an EMBL/GenBank/DDBJ whole genome shotgun (WGS) entry which is preliminary data.</text>
</comment>
<feature type="compositionally biased region" description="Polar residues" evidence="1">
    <location>
        <begin position="165"/>
        <end position="184"/>
    </location>
</feature>
<evidence type="ECO:0000256" key="1">
    <source>
        <dbReference type="SAM" id="MobiDB-lite"/>
    </source>
</evidence>
<evidence type="ECO:0000313" key="3">
    <source>
        <dbReference type="Proteomes" id="UP000712281"/>
    </source>
</evidence>
<organism evidence="2 3">
    <name type="scientific">Brassica cretica</name>
    <name type="common">Mustard</name>
    <dbReference type="NCBI Taxonomy" id="69181"/>
    <lineage>
        <taxon>Eukaryota</taxon>
        <taxon>Viridiplantae</taxon>
        <taxon>Streptophyta</taxon>
        <taxon>Embryophyta</taxon>
        <taxon>Tracheophyta</taxon>
        <taxon>Spermatophyta</taxon>
        <taxon>Magnoliopsida</taxon>
        <taxon>eudicotyledons</taxon>
        <taxon>Gunneridae</taxon>
        <taxon>Pentapetalae</taxon>
        <taxon>rosids</taxon>
        <taxon>malvids</taxon>
        <taxon>Brassicales</taxon>
        <taxon>Brassicaceae</taxon>
        <taxon>Brassiceae</taxon>
        <taxon>Brassica</taxon>
    </lineage>
</organism>
<dbReference type="AlphaFoldDB" id="A0A8S9FW82"/>
<proteinExistence type="predicted"/>
<protein>
    <submittedName>
        <fullName evidence="2">Uncharacterized protein</fullName>
    </submittedName>
</protein>
<sequence length="218" mass="24033">MASNGSKHCRKISPRLFRAHVPELLSDTRQQPFIGLELLMINDKTHILQTPHVQFLRDAEEEADEEETQLVFYVIALQNQETTCFLNAPTRGIYGRVWQERQTGRLLGIGILVYAAYRHPPSQNSIDHSSSSHGKPPYTSSGLNATTVSIGSSFGQLRLSKGKPTCSSETASQASEMKTPDSTPQCSSFGLIDDHLSVTLCFSPSLTASSFSVQLQFD</sequence>
<feature type="region of interest" description="Disordered" evidence="1">
    <location>
        <begin position="156"/>
        <end position="184"/>
    </location>
</feature>
<reference evidence="2" key="1">
    <citation type="submission" date="2019-12" db="EMBL/GenBank/DDBJ databases">
        <title>Genome sequencing and annotation of Brassica cretica.</title>
        <authorList>
            <person name="Studholme D.J."/>
            <person name="Sarris P.F."/>
        </authorList>
    </citation>
    <scope>NUCLEOTIDE SEQUENCE</scope>
    <source>
        <strain evidence="2">PFS-001/15</strain>
        <tissue evidence="2">Leaf</tissue>
    </source>
</reference>
<accession>A0A8S9FW82</accession>
<dbReference type="Proteomes" id="UP000712281">
    <property type="component" value="Unassembled WGS sequence"/>
</dbReference>
<dbReference type="EMBL" id="QGKW02002228">
    <property type="protein sequence ID" value="KAF2537913.1"/>
    <property type="molecule type" value="Genomic_DNA"/>
</dbReference>
<feature type="region of interest" description="Disordered" evidence="1">
    <location>
        <begin position="123"/>
        <end position="142"/>
    </location>
</feature>